<dbReference type="STRING" id="4536.A0A0E0J241"/>
<protein>
    <submittedName>
        <fullName evidence="1">Uncharacterized protein</fullName>
    </submittedName>
</protein>
<dbReference type="OMA" id="IAGEPCK"/>
<name>A0A0E0J241_ORYNI</name>
<evidence type="ECO:0000313" key="2">
    <source>
        <dbReference type="Proteomes" id="UP000006591"/>
    </source>
</evidence>
<evidence type="ECO:0000313" key="1">
    <source>
        <dbReference type="EnsemblPlants" id="ONIVA11G13580.1"/>
    </source>
</evidence>
<accession>A0A0E0J241</accession>
<reference evidence="1" key="2">
    <citation type="submission" date="2018-04" db="EMBL/GenBank/DDBJ databases">
        <title>OnivRS2 (Oryza nivara Reference Sequence Version 2).</title>
        <authorList>
            <person name="Zhang J."/>
            <person name="Kudrna D."/>
            <person name="Lee S."/>
            <person name="Talag J."/>
            <person name="Rajasekar S."/>
            <person name="Welchert J."/>
            <person name="Hsing Y.-I."/>
            <person name="Wing R.A."/>
        </authorList>
    </citation>
    <scope>NUCLEOTIDE SEQUENCE [LARGE SCALE GENOMIC DNA]</scope>
    <source>
        <strain evidence="1">SL10</strain>
    </source>
</reference>
<dbReference type="eggNOG" id="ENOG502QRXY">
    <property type="taxonomic scope" value="Eukaryota"/>
</dbReference>
<keyword evidence="2" id="KW-1185">Reference proteome</keyword>
<reference evidence="1" key="1">
    <citation type="submission" date="2015-04" db="UniProtKB">
        <authorList>
            <consortium name="EnsemblPlants"/>
        </authorList>
    </citation>
    <scope>IDENTIFICATION</scope>
    <source>
        <strain evidence="1">SL10</strain>
    </source>
</reference>
<dbReference type="EnsemblPlants" id="ONIVA11G13580.1">
    <property type="protein sequence ID" value="ONIVA11G13580.1"/>
    <property type="gene ID" value="ONIVA11G13580"/>
</dbReference>
<proteinExistence type="predicted"/>
<dbReference type="AlphaFoldDB" id="A0A0E0J241"/>
<sequence>MEGQEGLVALLEEKAHARAIRIGIRGIFMLCLAKENHPRAVAAGAAAAFARRVAEGGGGSRSALAAVERLCRMEGGHDAVVTDAGGGAAAVCALLVNHAYGVSERRRQTIAMAGGGGWGYATASAGWNVVRITRTQMRFCRCRLHTREILQRHNADVAGRGGMDSWPADVLGVRRRMEKLVGWVYAICRSRRRRWRHIAGEPCKNHLLDVRAGAKSYSHQCFSIQIHRKQ</sequence>
<organism evidence="1">
    <name type="scientific">Oryza nivara</name>
    <name type="common">Indian wild rice</name>
    <name type="synonym">Oryza sativa f. spontanea</name>
    <dbReference type="NCBI Taxonomy" id="4536"/>
    <lineage>
        <taxon>Eukaryota</taxon>
        <taxon>Viridiplantae</taxon>
        <taxon>Streptophyta</taxon>
        <taxon>Embryophyta</taxon>
        <taxon>Tracheophyta</taxon>
        <taxon>Spermatophyta</taxon>
        <taxon>Magnoliopsida</taxon>
        <taxon>Liliopsida</taxon>
        <taxon>Poales</taxon>
        <taxon>Poaceae</taxon>
        <taxon>BOP clade</taxon>
        <taxon>Oryzoideae</taxon>
        <taxon>Oryzeae</taxon>
        <taxon>Oryzinae</taxon>
        <taxon>Oryza</taxon>
    </lineage>
</organism>
<dbReference type="Gramene" id="ONIVA11G13580.1">
    <property type="protein sequence ID" value="ONIVA11G13580.1"/>
    <property type="gene ID" value="ONIVA11G13580"/>
</dbReference>
<dbReference type="HOGENOM" id="CLU_1206463_0_0_1"/>
<dbReference type="Proteomes" id="UP000006591">
    <property type="component" value="Chromosome 11"/>
</dbReference>